<evidence type="ECO:0000259" key="1">
    <source>
        <dbReference type="PROSITE" id="PS50404"/>
    </source>
</evidence>
<evidence type="ECO:0000313" key="2">
    <source>
        <dbReference type="EMBL" id="GJJ15331.1"/>
    </source>
</evidence>
<dbReference type="InterPro" id="IPR054416">
    <property type="entry name" value="GST_UstS-like_C"/>
</dbReference>
<protein>
    <recommendedName>
        <fullName evidence="1">GST N-terminal domain-containing protein</fullName>
    </recommendedName>
</protein>
<name>A0AAV5AKZ3_9AGAM</name>
<organism evidence="2 3">
    <name type="scientific">Clathrus columnatus</name>
    <dbReference type="NCBI Taxonomy" id="1419009"/>
    <lineage>
        <taxon>Eukaryota</taxon>
        <taxon>Fungi</taxon>
        <taxon>Dikarya</taxon>
        <taxon>Basidiomycota</taxon>
        <taxon>Agaricomycotina</taxon>
        <taxon>Agaricomycetes</taxon>
        <taxon>Phallomycetidae</taxon>
        <taxon>Phallales</taxon>
        <taxon>Clathraceae</taxon>
        <taxon>Clathrus</taxon>
    </lineage>
</organism>
<dbReference type="InterPro" id="IPR036249">
    <property type="entry name" value="Thioredoxin-like_sf"/>
</dbReference>
<dbReference type="Pfam" id="PF22041">
    <property type="entry name" value="GST_C_7"/>
    <property type="match status" value="1"/>
</dbReference>
<sequence>MSPPSIVLYDVPGKSKPWNTLTIKTRMVLEYKKIPYRTVWIEYPEIKPTMISIGAKPGNINPTDGSPLYTVPVILDEINVGPDGKPVPITDSWVIAEYLDEKFPDRPLFPKGTKGLQRSFHESFTKIGLFGIVCLIMTPFYENLNEASQPYFRSTREVYFKKPITELRPPKGSAEWDEAWKALEKGLDELATNLDKNGPVGDHPYVMGDIFSYSDITVASALYTISTIYPTEWENIRKWNGGRWGGLLNKCSALITQK</sequence>
<dbReference type="InterPro" id="IPR036282">
    <property type="entry name" value="Glutathione-S-Trfase_C_sf"/>
</dbReference>
<dbReference type="Gene3D" id="1.20.1050.10">
    <property type="match status" value="1"/>
</dbReference>
<dbReference type="Gene3D" id="3.40.30.10">
    <property type="entry name" value="Glutaredoxin"/>
    <property type="match status" value="1"/>
</dbReference>
<dbReference type="EMBL" id="BPWL01000011">
    <property type="protein sequence ID" value="GJJ15331.1"/>
    <property type="molecule type" value="Genomic_DNA"/>
</dbReference>
<feature type="domain" description="GST N-terminal" evidence="1">
    <location>
        <begin position="4"/>
        <end position="107"/>
    </location>
</feature>
<dbReference type="Proteomes" id="UP001050691">
    <property type="component" value="Unassembled WGS sequence"/>
</dbReference>
<dbReference type="PROSITE" id="PS50404">
    <property type="entry name" value="GST_NTER"/>
    <property type="match status" value="1"/>
</dbReference>
<accession>A0AAV5AKZ3</accession>
<reference evidence="2" key="1">
    <citation type="submission" date="2021-10" db="EMBL/GenBank/DDBJ databases">
        <title>De novo Genome Assembly of Clathrus columnatus (Basidiomycota, Fungi) Using Illumina and Nanopore Sequence Data.</title>
        <authorList>
            <person name="Ogiso-Tanaka E."/>
            <person name="Itagaki H."/>
            <person name="Hosoya T."/>
            <person name="Hosaka K."/>
        </authorList>
    </citation>
    <scope>NUCLEOTIDE SEQUENCE</scope>
    <source>
        <strain evidence="2">MO-923</strain>
    </source>
</reference>
<comment type="caution">
    <text evidence="2">The sequence shown here is derived from an EMBL/GenBank/DDBJ whole genome shotgun (WGS) entry which is preliminary data.</text>
</comment>
<dbReference type="SUPFAM" id="SSF47616">
    <property type="entry name" value="GST C-terminal domain-like"/>
    <property type="match status" value="1"/>
</dbReference>
<dbReference type="AlphaFoldDB" id="A0AAV5AKZ3"/>
<proteinExistence type="predicted"/>
<keyword evidence="3" id="KW-1185">Reference proteome</keyword>
<dbReference type="SUPFAM" id="SSF52833">
    <property type="entry name" value="Thioredoxin-like"/>
    <property type="match status" value="1"/>
</dbReference>
<dbReference type="Pfam" id="PF13409">
    <property type="entry name" value="GST_N_2"/>
    <property type="match status" value="1"/>
</dbReference>
<evidence type="ECO:0000313" key="3">
    <source>
        <dbReference type="Proteomes" id="UP001050691"/>
    </source>
</evidence>
<dbReference type="InterPro" id="IPR004045">
    <property type="entry name" value="Glutathione_S-Trfase_N"/>
</dbReference>
<gene>
    <name evidence="2" type="ORF">Clacol_009607</name>
</gene>